<proteinExistence type="predicted"/>
<sequence>MSTYPVVRYFPYALLVRAPLLANGVQLVVILGGMTTVGAHRVGVVYLCVGLLQVFVVPFALLALYRAGGLRSWRHLAAIACGCAQLALTLEVLRRVAESVDR</sequence>
<keyword evidence="3" id="KW-1185">Reference proteome</keyword>
<dbReference type="RefSeq" id="WP_263544062.1">
    <property type="nucleotide sequence ID" value="NZ_JAOVZO020000018.1"/>
</dbReference>
<dbReference type="Proteomes" id="UP001139971">
    <property type="component" value="Unassembled WGS sequence"/>
</dbReference>
<keyword evidence="1" id="KW-0812">Transmembrane</keyword>
<keyword evidence="1" id="KW-1133">Transmembrane helix</keyword>
<gene>
    <name evidence="2" type="ORF">OD750_018295</name>
</gene>
<feature type="transmembrane region" description="Helical" evidence="1">
    <location>
        <begin position="44"/>
        <end position="67"/>
    </location>
</feature>
<evidence type="ECO:0000313" key="2">
    <source>
        <dbReference type="EMBL" id="MDC8014499.1"/>
    </source>
</evidence>
<reference evidence="2" key="1">
    <citation type="submission" date="2023-02" db="EMBL/GenBank/DDBJ databases">
        <title>Tahibacter soli sp. nov. isolated from soil.</title>
        <authorList>
            <person name="Baek J.H."/>
            <person name="Lee J.K."/>
            <person name="Choi D.G."/>
            <person name="Jeon C.O."/>
        </authorList>
    </citation>
    <scope>NUCLEOTIDE SEQUENCE</scope>
    <source>
        <strain evidence="2">BL</strain>
    </source>
</reference>
<name>A0A9X3YLF8_9GAMM</name>
<evidence type="ECO:0000313" key="3">
    <source>
        <dbReference type="Proteomes" id="UP001139971"/>
    </source>
</evidence>
<feature type="transmembrane region" description="Helical" evidence="1">
    <location>
        <begin position="12"/>
        <end position="32"/>
    </location>
</feature>
<evidence type="ECO:0000256" key="1">
    <source>
        <dbReference type="SAM" id="Phobius"/>
    </source>
</evidence>
<accession>A0A9X3YLF8</accession>
<comment type="caution">
    <text evidence="2">The sequence shown here is derived from an EMBL/GenBank/DDBJ whole genome shotgun (WGS) entry which is preliminary data.</text>
</comment>
<protein>
    <submittedName>
        <fullName evidence="2">Uncharacterized protein</fullName>
    </submittedName>
</protein>
<organism evidence="2 3">
    <name type="scientific">Tahibacter soli</name>
    <dbReference type="NCBI Taxonomy" id="2983605"/>
    <lineage>
        <taxon>Bacteria</taxon>
        <taxon>Pseudomonadati</taxon>
        <taxon>Pseudomonadota</taxon>
        <taxon>Gammaproteobacteria</taxon>
        <taxon>Lysobacterales</taxon>
        <taxon>Rhodanobacteraceae</taxon>
        <taxon>Tahibacter</taxon>
    </lineage>
</organism>
<dbReference type="EMBL" id="JAOVZO020000018">
    <property type="protein sequence ID" value="MDC8014499.1"/>
    <property type="molecule type" value="Genomic_DNA"/>
</dbReference>
<dbReference type="AlphaFoldDB" id="A0A9X3YLF8"/>
<keyword evidence="1" id="KW-0472">Membrane</keyword>